<accession>A0ABV8GJT5</accession>
<name>A0ABV8GJT5_9ACTN</name>
<dbReference type="EMBL" id="JBHSBI010000032">
    <property type="protein sequence ID" value="MFC4014068.1"/>
    <property type="molecule type" value="Genomic_DNA"/>
</dbReference>
<dbReference type="Proteomes" id="UP001595851">
    <property type="component" value="Unassembled WGS sequence"/>
</dbReference>
<sequence>MRTGDLIGGRYRLEDELGSGRTRLSGRDAFVLADGCGERSCAVRVAYRPFTDLHGQARVEIVIVVVSGGRPGRTYCRAATDLAEAAAANLPG</sequence>
<organism evidence="1 2">
    <name type="scientific">Nonomuraea purpurea</name>
    <dbReference type="NCBI Taxonomy" id="1849276"/>
    <lineage>
        <taxon>Bacteria</taxon>
        <taxon>Bacillati</taxon>
        <taxon>Actinomycetota</taxon>
        <taxon>Actinomycetes</taxon>
        <taxon>Streptosporangiales</taxon>
        <taxon>Streptosporangiaceae</taxon>
        <taxon>Nonomuraea</taxon>
    </lineage>
</organism>
<evidence type="ECO:0000313" key="2">
    <source>
        <dbReference type="Proteomes" id="UP001595851"/>
    </source>
</evidence>
<keyword evidence="2" id="KW-1185">Reference proteome</keyword>
<evidence type="ECO:0008006" key="3">
    <source>
        <dbReference type="Google" id="ProtNLM"/>
    </source>
</evidence>
<proteinExistence type="predicted"/>
<comment type="caution">
    <text evidence="1">The sequence shown here is derived from an EMBL/GenBank/DDBJ whole genome shotgun (WGS) entry which is preliminary data.</text>
</comment>
<evidence type="ECO:0000313" key="1">
    <source>
        <dbReference type="EMBL" id="MFC4014068.1"/>
    </source>
</evidence>
<dbReference type="RefSeq" id="WP_379533918.1">
    <property type="nucleotide sequence ID" value="NZ_JBHSBI010000032.1"/>
</dbReference>
<reference evidence="2" key="1">
    <citation type="journal article" date="2019" name="Int. J. Syst. Evol. Microbiol.">
        <title>The Global Catalogue of Microorganisms (GCM) 10K type strain sequencing project: providing services to taxonomists for standard genome sequencing and annotation.</title>
        <authorList>
            <consortium name="The Broad Institute Genomics Platform"/>
            <consortium name="The Broad Institute Genome Sequencing Center for Infectious Disease"/>
            <person name="Wu L."/>
            <person name="Ma J."/>
        </authorList>
    </citation>
    <scope>NUCLEOTIDE SEQUENCE [LARGE SCALE GENOMIC DNA]</scope>
    <source>
        <strain evidence="2">TBRC 1276</strain>
    </source>
</reference>
<gene>
    <name evidence="1" type="ORF">ACFOY2_43055</name>
</gene>
<protein>
    <recommendedName>
        <fullName evidence="3">PPM-type phosphatase domain-containing protein</fullName>
    </recommendedName>
</protein>